<gene>
    <name evidence="2" type="ORF">EAH80_00330</name>
</gene>
<accession>A0A502EFG8</accession>
<protein>
    <submittedName>
        <fullName evidence="2">DUF1679 domain-containing protein</fullName>
    </submittedName>
</protein>
<dbReference type="RefSeq" id="WP_140687073.1">
    <property type="nucleotide sequence ID" value="NZ_RCZG01000001.1"/>
</dbReference>
<feature type="domain" description="CHK kinase-like" evidence="1">
    <location>
        <begin position="118"/>
        <end position="299"/>
    </location>
</feature>
<proteinExistence type="predicted"/>
<evidence type="ECO:0000259" key="1">
    <source>
        <dbReference type="SMART" id="SM00587"/>
    </source>
</evidence>
<organism evidence="2 3">
    <name type="scientific">Mycolicibacterium hodleri</name>
    <dbReference type="NCBI Taxonomy" id="49897"/>
    <lineage>
        <taxon>Bacteria</taxon>
        <taxon>Bacillati</taxon>
        <taxon>Actinomycetota</taxon>
        <taxon>Actinomycetes</taxon>
        <taxon>Mycobacteriales</taxon>
        <taxon>Mycobacteriaceae</taxon>
        <taxon>Mycolicibacterium</taxon>
    </lineage>
</organism>
<dbReference type="Gene3D" id="3.90.1200.10">
    <property type="match status" value="1"/>
</dbReference>
<evidence type="ECO:0000313" key="3">
    <source>
        <dbReference type="Proteomes" id="UP000320095"/>
    </source>
</evidence>
<dbReference type="SUPFAM" id="SSF56112">
    <property type="entry name" value="Protein kinase-like (PK-like)"/>
    <property type="match status" value="1"/>
</dbReference>
<comment type="caution">
    <text evidence="2">The sequence shown here is derived from an EMBL/GenBank/DDBJ whole genome shotgun (WGS) entry which is preliminary data.</text>
</comment>
<dbReference type="Pfam" id="PF01636">
    <property type="entry name" value="APH"/>
    <property type="match status" value="1"/>
</dbReference>
<dbReference type="InterPro" id="IPR011009">
    <property type="entry name" value="Kinase-like_dom_sf"/>
</dbReference>
<dbReference type="InterPro" id="IPR015897">
    <property type="entry name" value="CHK_kinase-like"/>
</dbReference>
<dbReference type="AlphaFoldDB" id="A0A502EFG8"/>
<dbReference type="InterPro" id="IPR002575">
    <property type="entry name" value="Aminoglycoside_PTrfase"/>
</dbReference>
<dbReference type="OrthoDB" id="141068at2"/>
<dbReference type="InterPro" id="IPR052961">
    <property type="entry name" value="Oxido-Kinase-like_Enzymes"/>
</dbReference>
<name>A0A502EFG8_9MYCO</name>
<reference evidence="2 3" key="1">
    <citation type="journal article" date="2019" name="Environ. Microbiol.">
        <title>Species interactions and distinct microbial communities in high Arctic permafrost affected cryosols are associated with the CH4 and CO2 gas fluxes.</title>
        <authorList>
            <person name="Altshuler I."/>
            <person name="Hamel J."/>
            <person name="Turney S."/>
            <person name="Magnuson E."/>
            <person name="Levesque R."/>
            <person name="Greer C."/>
            <person name="Whyte L.G."/>
        </authorList>
    </citation>
    <scope>NUCLEOTIDE SEQUENCE [LARGE SCALE GENOMIC DNA]</scope>
    <source>
        <strain evidence="2 3">S5.20</strain>
    </source>
</reference>
<dbReference type="Proteomes" id="UP000320095">
    <property type="component" value="Unassembled WGS sequence"/>
</dbReference>
<keyword evidence="3" id="KW-1185">Reference proteome</keyword>
<sequence length="357" mass="38638">MTSVSAAGRTVIPQSVDDVTADWLSDVLRCEVAAVDVVDVIGGTATKIVLSITYAGPTSLPSRMCLKAGMGDHAPLLAQVGIYAAEARYFRDEAQNSRVRAPEVYWADLDAEECYGAILIEDLSRPTVRFGAAAVPLTLDEAASGMENLALLHASRWNSPWLDSAGWLEQLADPESKSHSYFHMQDAAIVGAYLSKPLRKAVVPAELNDAQRSIDLFWAFIGVAREGPQTLLHGDTHIGNVYLESGAVGLCDWQTARRGSPAFDVAYLLGSSLEPDVRRSAEKQLLSDYLGVLVAEGVGAPPSLDEMWHHYRTHMPYGYFAWLTNREEFQPEETTAITLGRLACAVVDLGSASALGV</sequence>
<dbReference type="PANTHER" id="PTHR23020:SF41">
    <property type="entry name" value="AMINOGLYCOSIDE PHOSPHOTRANSFERASE DOMAIN-CONTAINING PROTEIN"/>
    <property type="match status" value="1"/>
</dbReference>
<evidence type="ECO:0000313" key="2">
    <source>
        <dbReference type="EMBL" id="TPG36463.1"/>
    </source>
</evidence>
<dbReference type="PANTHER" id="PTHR23020">
    <property type="entry name" value="UNCHARACTERIZED NUCLEAR HORMONE RECEPTOR-RELATED"/>
    <property type="match status" value="1"/>
</dbReference>
<dbReference type="SMART" id="SM00587">
    <property type="entry name" value="CHK"/>
    <property type="match status" value="1"/>
</dbReference>
<dbReference type="EMBL" id="RCZG01000001">
    <property type="protein sequence ID" value="TPG36463.1"/>
    <property type="molecule type" value="Genomic_DNA"/>
</dbReference>